<name>A0AAV4IL61_9GAST</name>
<evidence type="ECO:0000313" key="1">
    <source>
        <dbReference type="EMBL" id="GFS10370.1"/>
    </source>
</evidence>
<dbReference type="AlphaFoldDB" id="A0AAV4IL61"/>
<organism evidence="1 2">
    <name type="scientific">Elysia marginata</name>
    <dbReference type="NCBI Taxonomy" id="1093978"/>
    <lineage>
        <taxon>Eukaryota</taxon>
        <taxon>Metazoa</taxon>
        <taxon>Spiralia</taxon>
        <taxon>Lophotrochozoa</taxon>
        <taxon>Mollusca</taxon>
        <taxon>Gastropoda</taxon>
        <taxon>Heterobranchia</taxon>
        <taxon>Euthyneura</taxon>
        <taxon>Panpulmonata</taxon>
        <taxon>Sacoglossa</taxon>
        <taxon>Placobranchoidea</taxon>
        <taxon>Plakobranchidae</taxon>
        <taxon>Elysia</taxon>
    </lineage>
</organism>
<keyword evidence="2" id="KW-1185">Reference proteome</keyword>
<evidence type="ECO:0000313" key="2">
    <source>
        <dbReference type="Proteomes" id="UP000762676"/>
    </source>
</evidence>
<dbReference type="Proteomes" id="UP000762676">
    <property type="component" value="Unassembled WGS sequence"/>
</dbReference>
<accession>A0AAV4IL61</accession>
<protein>
    <submittedName>
        <fullName evidence="1">Uncharacterized protein</fullName>
    </submittedName>
</protein>
<proteinExistence type="predicted"/>
<sequence length="80" mass="8104">MANTQTGCCRRIAPSRKLSLCGVIDSALAPTPTPYLANLQHPQHSPLTTTTTAAAAAAAAALSALKTAAGNMCDLSLLIL</sequence>
<reference evidence="1 2" key="1">
    <citation type="journal article" date="2021" name="Elife">
        <title>Chloroplast acquisition without the gene transfer in kleptoplastic sea slugs, Plakobranchus ocellatus.</title>
        <authorList>
            <person name="Maeda T."/>
            <person name="Takahashi S."/>
            <person name="Yoshida T."/>
            <person name="Shimamura S."/>
            <person name="Takaki Y."/>
            <person name="Nagai Y."/>
            <person name="Toyoda A."/>
            <person name="Suzuki Y."/>
            <person name="Arimoto A."/>
            <person name="Ishii H."/>
            <person name="Satoh N."/>
            <person name="Nishiyama T."/>
            <person name="Hasebe M."/>
            <person name="Maruyama T."/>
            <person name="Minagawa J."/>
            <person name="Obokata J."/>
            <person name="Shigenobu S."/>
        </authorList>
    </citation>
    <scope>NUCLEOTIDE SEQUENCE [LARGE SCALE GENOMIC DNA]</scope>
</reference>
<comment type="caution">
    <text evidence="1">The sequence shown here is derived from an EMBL/GenBank/DDBJ whole genome shotgun (WGS) entry which is preliminary data.</text>
</comment>
<dbReference type="EMBL" id="BMAT01002619">
    <property type="protein sequence ID" value="GFS10370.1"/>
    <property type="molecule type" value="Genomic_DNA"/>
</dbReference>
<gene>
    <name evidence="1" type="ORF">ElyMa_001321600</name>
</gene>